<dbReference type="InterPro" id="IPR013382">
    <property type="entry name" value="CRISPR-assoc_prot_Cse2"/>
</dbReference>
<dbReference type="NCBIfam" id="TIGR02548">
    <property type="entry name" value="casB_cse2"/>
    <property type="match status" value="1"/>
</dbReference>
<dbReference type="Gene3D" id="1.10.520.40">
    <property type="entry name" value="CRISPR-associated protein Cse2"/>
    <property type="match status" value="1"/>
</dbReference>
<dbReference type="Pfam" id="PF09485">
    <property type="entry name" value="CRISPR_Cse2"/>
    <property type="match status" value="1"/>
</dbReference>
<reference evidence="1" key="1">
    <citation type="submission" date="2022-06" db="EMBL/GenBank/DDBJ databases">
        <title>Complete Genome Sequence of Arcanobacterium pinnipediorum strain DSM 28752 isolated from a harbour seal.</title>
        <authorList>
            <person name="Borowiak M."/>
            <person name="Kreitlow A."/>
            <person name="Alssahen M."/>
            <person name="Malorny B."/>
            <person name="Laemmler C."/>
            <person name="Prenger-Berninghoff E."/>
            <person name="Siebert U."/>
            <person name="Ploetz M."/>
            <person name="Abdulmawjood A."/>
        </authorList>
    </citation>
    <scope>NUCLEOTIDE SEQUENCE</scope>
    <source>
        <strain evidence="1">DSM 28752</strain>
    </source>
</reference>
<evidence type="ECO:0000313" key="1">
    <source>
        <dbReference type="EMBL" id="USR79355.1"/>
    </source>
</evidence>
<accession>A0ABY5AGM3</accession>
<proteinExistence type="predicted"/>
<protein>
    <submittedName>
        <fullName evidence="1">Type I-E CRISPR-associated protein Cse2/CasB</fullName>
    </submittedName>
</protein>
<name>A0ABY5AGM3_9ACTO</name>
<dbReference type="RefSeq" id="WP_252673228.1">
    <property type="nucleotide sequence ID" value="NZ_CP099547.1"/>
</dbReference>
<dbReference type="EMBL" id="CP099547">
    <property type="protein sequence ID" value="USR79355.1"/>
    <property type="molecule type" value="Genomic_DNA"/>
</dbReference>
<keyword evidence="2" id="KW-1185">Reference proteome</keyword>
<evidence type="ECO:0000313" key="2">
    <source>
        <dbReference type="Proteomes" id="UP001056109"/>
    </source>
</evidence>
<organism evidence="1 2">
    <name type="scientific">Arcanobacterium pinnipediorum</name>
    <dbReference type="NCBI Taxonomy" id="1503041"/>
    <lineage>
        <taxon>Bacteria</taxon>
        <taxon>Bacillati</taxon>
        <taxon>Actinomycetota</taxon>
        <taxon>Actinomycetes</taxon>
        <taxon>Actinomycetales</taxon>
        <taxon>Actinomycetaceae</taxon>
        <taxon>Arcanobacterium</taxon>
    </lineage>
</organism>
<sequence length="202" mass="23650">MVNNVDDKAKYALIYQILDRRTKDTFRQQRANIRRGADPFTEHYAYPYIYPALGPDVRPEVRTTAVRVAALIAEFIDIPQSQETEERKFKSFGTWCSELTVAWARQKKQDQQVSFDPRKPDEIARRLSYIHTQDFEEAFRSIWRLMQMANSLTNPPACDYFSIYRLLTRWGNGVSEESRALRMQILKDYYGSIGQTADTSEN</sequence>
<dbReference type="Proteomes" id="UP001056109">
    <property type="component" value="Chromosome"/>
</dbReference>
<gene>
    <name evidence="1" type="primary">casB</name>
    <name evidence="1" type="ORF">NG665_08290</name>
</gene>
<dbReference type="InterPro" id="IPR038287">
    <property type="entry name" value="Cse2_sf"/>
</dbReference>